<reference evidence="2" key="1">
    <citation type="submission" date="2024-07" db="EMBL/GenBank/DDBJ databases">
        <authorList>
            <person name="Kim Y.J."/>
            <person name="Jeong J.Y."/>
        </authorList>
    </citation>
    <scope>NUCLEOTIDE SEQUENCE</scope>
    <source>
        <strain evidence="2">GIHE-MW2</strain>
    </source>
</reference>
<gene>
    <name evidence="2" type="ORF">ABWT76_000310</name>
</gene>
<evidence type="ECO:0000256" key="1">
    <source>
        <dbReference type="SAM" id="Phobius"/>
    </source>
</evidence>
<evidence type="ECO:0000313" key="2">
    <source>
        <dbReference type="EMBL" id="XCM37544.1"/>
    </source>
</evidence>
<dbReference type="RefSeq" id="WP_054465119.1">
    <property type="nucleotide sequence ID" value="NZ_CP159837.1"/>
</dbReference>
<feature type="transmembrane region" description="Helical" evidence="1">
    <location>
        <begin position="92"/>
        <end position="112"/>
    </location>
</feature>
<dbReference type="EMBL" id="CP159837">
    <property type="protein sequence ID" value="XCM37544.1"/>
    <property type="molecule type" value="Genomic_DNA"/>
</dbReference>
<feature type="transmembrane region" description="Helical" evidence="1">
    <location>
        <begin position="12"/>
        <end position="41"/>
    </location>
</feature>
<keyword evidence="1" id="KW-1133">Transmembrane helix</keyword>
<accession>A0AAU8JFF2</accession>
<feature type="transmembrane region" description="Helical" evidence="1">
    <location>
        <begin position="141"/>
        <end position="162"/>
    </location>
</feature>
<keyword evidence="1" id="KW-0472">Membrane</keyword>
<name>A0AAU8JFF2_9CYAN</name>
<feature type="transmembrane region" description="Helical" evidence="1">
    <location>
        <begin position="61"/>
        <end position="83"/>
    </location>
</feature>
<dbReference type="AlphaFoldDB" id="A0AAU8JFF2"/>
<organism evidence="2">
    <name type="scientific">Planktothricoides raciborskii GIHE-MW2</name>
    <dbReference type="NCBI Taxonomy" id="2792601"/>
    <lineage>
        <taxon>Bacteria</taxon>
        <taxon>Bacillati</taxon>
        <taxon>Cyanobacteriota</taxon>
        <taxon>Cyanophyceae</taxon>
        <taxon>Oscillatoriophycideae</taxon>
        <taxon>Oscillatoriales</taxon>
        <taxon>Oscillatoriaceae</taxon>
        <taxon>Planktothricoides</taxon>
    </lineage>
</organism>
<protein>
    <submittedName>
        <fullName evidence="2">DUF4149 domain-containing protein</fullName>
    </submittedName>
</protein>
<sequence>MSTIPTFENKQPLWQTVAILTLGFWLSALLLLDAVIMPSMYASGMMTQSDFASAGYTMFSVFNRIELVCAALVLTGLFTTLALQKEGENKNLIAIICSLMLMAVALFDTYGLTPQMSALGMQLNLFDPAAPAPVVMNQMHAGYWVLEMLKLGAGTIVLGWFIHHHEHLISE</sequence>
<proteinExistence type="predicted"/>
<keyword evidence="1" id="KW-0812">Transmembrane</keyword>